<feature type="region of interest" description="Disordered" evidence="1">
    <location>
        <begin position="253"/>
        <end position="279"/>
    </location>
</feature>
<feature type="region of interest" description="Disordered" evidence="1">
    <location>
        <begin position="36"/>
        <end position="58"/>
    </location>
</feature>
<keyword evidence="3" id="KW-1185">Reference proteome</keyword>
<gene>
    <name evidence="2" type="ORF">EKO04_009589</name>
</gene>
<comment type="caution">
    <text evidence="2">The sequence shown here is derived from an EMBL/GenBank/DDBJ whole genome shotgun (WGS) entry which is preliminary data.</text>
</comment>
<protein>
    <submittedName>
        <fullName evidence="2">Uncharacterized protein</fullName>
    </submittedName>
</protein>
<reference evidence="2" key="1">
    <citation type="submission" date="2018-12" db="EMBL/GenBank/DDBJ databases">
        <authorList>
            <person name="Syme R.A."/>
            <person name="Farfan-Caceres L."/>
            <person name="Lichtenzveig J."/>
        </authorList>
    </citation>
    <scope>NUCLEOTIDE SEQUENCE</scope>
    <source>
        <strain evidence="2">Al4</strain>
    </source>
</reference>
<reference evidence="2" key="2">
    <citation type="submission" date="2020-09" db="EMBL/GenBank/DDBJ databases">
        <title>Reference genome assembly for Australian Ascochyta lentis isolate Al4.</title>
        <authorList>
            <person name="Lee R.C."/>
            <person name="Farfan-Caceres L.M."/>
            <person name="Debler J.W."/>
            <person name="Williams A.H."/>
            <person name="Henares B.M."/>
        </authorList>
    </citation>
    <scope>NUCLEOTIDE SEQUENCE</scope>
    <source>
        <strain evidence="2">Al4</strain>
    </source>
</reference>
<dbReference type="OrthoDB" id="5327145at2759"/>
<evidence type="ECO:0000313" key="3">
    <source>
        <dbReference type="Proteomes" id="UP000651452"/>
    </source>
</evidence>
<feature type="region of interest" description="Disordered" evidence="1">
    <location>
        <begin position="152"/>
        <end position="184"/>
    </location>
</feature>
<evidence type="ECO:0000256" key="1">
    <source>
        <dbReference type="SAM" id="MobiDB-lite"/>
    </source>
</evidence>
<dbReference type="Proteomes" id="UP000651452">
    <property type="component" value="Unassembled WGS sequence"/>
</dbReference>
<name>A0A8H7IVX5_9PLEO</name>
<organism evidence="2 3">
    <name type="scientific">Ascochyta lentis</name>
    <dbReference type="NCBI Taxonomy" id="205686"/>
    <lineage>
        <taxon>Eukaryota</taxon>
        <taxon>Fungi</taxon>
        <taxon>Dikarya</taxon>
        <taxon>Ascomycota</taxon>
        <taxon>Pezizomycotina</taxon>
        <taxon>Dothideomycetes</taxon>
        <taxon>Pleosporomycetidae</taxon>
        <taxon>Pleosporales</taxon>
        <taxon>Pleosporineae</taxon>
        <taxon>Didymellaceae</taxon>
        <taxon>Ascochyta</taxon>
    </lineage>
</organism>
<feature type="compositionally biased region" description="Basic and acidic residues" evidence="1">
    <location>
        <begin position="36"/>
        <end position="46"/>
    </location>
</feature>
<proteinExistence type="predicted"/>
<dbReference type="EMBL" id="RZGK01000018">
    <property type="protein sequence ID" value="KAF9692551.1"/>
    <property type="molecule type" value="Genomic_DNA"/>
</dbReference>
<dbReference type="AlphaFoldDB" id="A0A8H7IVX5"/>
<sequence length="539" mass="58168">MGAAAEREYPCLAKHPPGVHASMVLALSNHAYREGKQTNKRAGEHTQRHHRPPPTAHRLQHHDSLHVTAHMATLAAHDQENAVRNLHLNAGAKSFGAKTPANKAPKTPYKVPLNDENVFTKGGNAKAKGKGNENLLLTTNKGGKLDASAFVTPAGPRNRAPLGAKTTNAKGKAFQTPAPLGSSAKTLKASPRLRRPKVKVHQPEAEADLEDDVPEIEYMPPKEVPLLDDMDDYLPRDWDFSILGGENASRGITSAYHNPVEDDGRTRGQREFEEGLERDRKKRDDEFDRIFEAQMAKDDAESKRYFGIKEPKQEVPKPTLKAASSVRPATGLSTMRARSAAAALAPTDRSTPRFGASTTAAKSRVPTGLISGRKTPKPLAEPTAARHARHASAVSSSKGTIGYAQGRAVRSGSAMRPPLSNVTKPVGPSLSTSKRAGTTTPSFASAHQRTVSAAASFKSRPFSRSSSTSTNATLVAPPLVDPFEETAESVERELELLALQDDEGEDVDAWMNSFNDQLDGADRLDDELGDFQLQLPEGL</sequence>
<accession>A0A8H7IVX5</accession>
<feature type="region of interest" description="Disordered" evidence="1">
    <location>
        <begin position="97"/>
        <end position="116"/>
    </location>
</feature>
<feature type="compositionally biased region" description="Polar residues" evidence="1">
    <location>
        <begin position="429"/>
        <end position="446"/>
    </location>
</feature>
<evidence type="ECO:0000313" key="2">
    <source>
        <dbReference type="EMBL" id="KAF9692551.1"/>
    </source>
</evidence>
<feature type="compositionally biased region" description="Basic and acidic residues" evidence="1">
    <location>
        <begin position="259"/>
        <end position="279"/>
    </location>
</feature>
<feature type="region of interest" description="Disordered" evidence="1">
    <location>
        <begin position="341"/>
        <end position="446"/>
    </location>
</feature>